<dbReference type="AlphaFoldDB" id="G6EG75"/>
<dbReference type="Pfam" id="PF03466">
    <property type="entry name" value="LysR_substrate"/>
    <property type="match status" value="1"/>
</dbReference>
<dbReference type="Pfam" id="PF00126">
    <property type="entry name" value="HTH_1"/>
    <property type="match status" value="1"/>
</dbReference>
<evidence type="ECO:0000256" key="1">
    <source>
        <dbReference type="ARBA" id="ARBA00009437"/>
    </source>
</evidence>
<dbReference type="SUPFAM" id="SSF53850">
    <property type="entry name" value="Periplasmic binding protein-like II"/>
    <property type="match status" value="1"/>
</dbReference>
<evidence type="ECO:0000256" key="3">
    <source>
        <dbReference type="ARBA" id="ARBA00023125"/>
    </source>
</evidence>
<dbReference type="InterPro" id="IPR050389">
    <property type="entry name" value="LysR-type_TF"/>
</dbReference>
<dbReference type="Gene3D" id="1.10.10.10">
    <property type="entry name" value="Winged helix-like DNA-binding domain superfamily/Winged helix DNA-binding domain"/>
    <property type="match status" value="1"/>
</dbReference>
<gene>
    <name evidence="6" type="ORF">NSU_3346</name>
</gene>
<keyword evidence="4" id="KW-0804">Transcription</keyword>
<keyword evidence="3" id="KW-0238">DNA-binding</keyword>
<comment type="similarity">
    <text evidence="1">Belongs to the LysR transcriptional regulatory family.</text>
</comment>
<comment type="caution">
    <text evidence="6">The sequence shown here is derived from an EMBL/GenBank/DDBJ whole genome shotgun (WGS) entry which is preliminary data.</text>
</comment>
<sequence>MRLDRFDLNLLIALELLLEERNVTRAAQRLNLTQSAMSAALGRLRVALNDELLVPHGRRMIATPHALALAPAVAEAVRNLRALISGARAFDPLTSDRRFEIAASDYITTVLLGPLLPRLKAEAPGVEVNIVLPTRETSALLDDGKLDFQITPEQFLDPDHPRELLFEERHVVIGWSGNPVFEKEMTLDAFHSCGHIAVRITGVPTFAERHMMEFDDQRRVEVTVPSFTLVPWFLPGTNLLALMHERLARVYAPLLPLETRPVPFDMPLMREMIQHHAARSTDAGILWLKDRLLAAVHESAADGQAEIERPVT</sequence>
<dbReference type="PANTHER" id="PTHR30118">
    <property type="entry name" value="HTH-TYPE TRANSCRIPTIONAL REGULATOR LEUO-RELATED"/>
    <property type="match status" value="1"/>
</dbReference>
<dbReference type="GO" id="GO:0003677">
    <property type="term" value="F:DNA binding"/>
    <property type="evidence" value="ECO:0007669"/>
    <property type="project" value="UniProtKB-KW"/>
</dbReference>
<evidence type="ECO:0000313" key="6">
    <source>
        <dbReference type="EMBL" id="EHJ59764.1"/>
    </source>
</evidence>
<feature type="domain" description="HTH lysR-type" evidence="5">
    <location>
        <begin position="6"/>
        <end position="63"/>
    </location>
</feature>
<dbReference type="EMBL" id="AGFM01000054">
    <property type="protein sequence ID" value="EHJ59764.1"/>
    <property type="molecule type" value="Genomic_DNA"/>
</dbReference>
<proteinExistence type="inferred from homology"/>
<evidence type="ECO:0000313" key="7">
    <source>
        <dbReference type="Proteomes" id="UP000004030"/>
    </source>
</evidence>
<keyword evidence="7" id="KW-1185">Reference proteome</keyword>
<name>G6EG75_9SPHN</name>
<dbReference type="SUPFAM" id="SSF46785">
    <property type="entry name" value="Winged helix' DNA-binding domain"/>
    <property type="match status" value="1"/>
</dbReference>
<dbReference type="RefSeq" id="WP_007014254.1">
    <property type="nucleotide sequence ID" value="NZ_AGFM01000054.1"/>
</dbReference>
<dbReference type="Gene3D" id="3.40.190.10">
    <property type="entry name" value="Periplasmic binding protein-like II"/>
    <property type="match status" value="2"/>
</dbReference>
<dbReference type="eggNOG" id="COG0583">
    <property type="taxonomic scope" value="Bacteria"/>
</dbReference>
<dbReference type="PROSITE" id="PS50931">
    <property type="entry name" value="HTH_LYSR"/>
    <property type="match status" value="1"/>
</dbReference>
<protein>
    <recommendedName>
        <fullName evidence="5">HTH lysR-type domain-containing protein</fullName>
    </recommendedName>
</protein>
<dbReference type="InterPro" id="IPR005119">
    <property type="entry name" value="LysR_subst-bd"/>
</dbReference>
<dbReference type="InterPro" id="IPR036390">
    <property type="entry name" value="WH_DNA-bd_sf"/>
</dbReference>
<dbReference type="OrthoDB" id="8339333at2"/>
<dbReference type="PATRIC" id="fig|1088721.3.peg.3302"/>
<evidence type="ECO:0000256" key="4">
    <source>
        <dbReference type="ARBA" id="ARBA00023163"/>
    </source>
</evidence>
<evidence type="ECO:0000259" key="5">
    <source>
        <dbReference type="PROSITE" id="PS50931"/>
    </source>
</evidence>
<keyword evidence="2" id="KW-0805">Transcription regulation</keyword>
<dbReference type="Proteomes" id="UP000004030">
    <property type="component" value="Unassembled WGS sequence"/>
</dbReference>
<evidence type="ECO:0000256" key="2">
    <source>
        <dbReference type="ARBA" id="ARBA00023015"/>
    </source>
</evidence>
<dbReference type="InterPro" id="IPR000847">
    <property type="entry name" value="LysR_HTH_N"/>
</dbReference>
<dbReference type="GO" id="GO:0003700">
    <property type="term" value="F:DNA-binding transcription factor activity"/>
    <property type="evidence" value="ECO:0007669"/>
    <property type="project" value="InterPro"/>
</dbReference>
<accession>G6EG75</accession>
<dbReference type="InterPro" id="IPR036388">
    <property type="entry name" value="WH-like_DNA-bd_sf"/>
</dbReference>
<dbReference type="PANTHER" id="PTHR30118:SF6">
    <property type="entry name" value="HTH-TYPE TRANSCRIPTIONAL REGULATOR LEUO"/>
    <property type="match status" value="1"/>
</dbReference>
<reference evidence="6 7" key="1">
    <citation type="journal article" date="2012" name="J. Bacteriol.">
        <title>Genome sequence of benzo(a)pyrene-degrading bacterium Novosphingobium pentaromativorans US6-1.</title>
        <authorList>
            <person name="Luo Y.R."/>
            <person name="Kang S.G."/>
            <person name="Kim S.J."/>
            <person name="Kim M.R."/>
            <person name="Li N."/>
            <person name="Lee J.H."/>
            <person name="Kwon K.K."/>
        </authorList>
    </citation>
    <scope>NUCLEOTIDE SEQUENCE [LARGE SCALE GENOMIC DNA]</scope>
    <source>
        <strain evidence="6 7">US6-1</strain>
    </source>
</reference>
<organism evidence="6 7">
    <name type="scientific">Novosphingobium pentaromativorans US6-1</name>
    <dbReference type="NCBI Taxonomy" id="1088721"/>
    <lineage>
        <taxon>Bacteria</taxon>
        <taxon>Pseudomonadati</taxon>
        <taxon>Pseudomonadota</taxon>
        <taxon>Alphaproteobacteria</taxon>
        <taxon>Sphingomonadales</taxon>
        <taxon>Sphingomonadaceae</taxon>
        <taxon>Novosphingobium</taxon>
    </lineage>
</organism>